<name>A0A1E3PQK2_9ASCO</name>
<feature type="region of interest" description="Disordered" evidence="1">
    <location>
        <begin position="65"/>
        <end position="146"/>
    </location>
</feature>
<protein>
    <recommendedName>
        <fullName evidence="4">SUZ domain-containing protein</fullName>
    </recommendedName>
</protein>
<sequence>MGQECDYSAWSNDDWSTDPSSSPNCGKLTPISSSAIKVTLNNVLPLYDVASEGDGKYPYRELTENSWTQDTGYNTQTVYQPQFQLLRRVDPEKKEKKTKKSNESGNGKKDKKEKKEKESKEKKEKIKSHERPMKEKSELKPKIDFQVQLAEDLKVREEKYRLARQRIMNNMTFEDDNQKSKAPSRSIQDKRHIMKDEAPRSNSNHGGNDKARHGSTTRRYQRQSLSSSPTLPSLSSVTSRNMDSSRRGNSPRNPPGATHNNQSDKADNNDFTKLSSSAT</sequence>
<feature type="compositionally biased region" description="Low complexity" evidence="1">
    <location>
        <begin position="224"/>
        <end position="239"/>
    </location>
</feature>
<evidence type="ECO:0000313" key="3">
    <source>
        <dbReference type="Proteomes" id="UP000095009"/>
    </source>
</evidence>
<reference evidence="2 3" key="1">
    <citation type="journal article" date="2016" name="Proc. Natl. Acad. Sci. U.S.A.">
        <title>Comparative genomics of biotechnologically important yeasts.</title>
        <authorList>
            <person name="Riley R."/>
            <person name="Haridas S."/>
            <person name="Wolfe K.H."/>
            <person name="Lopes M.R."/>
            <person name="Hittinger C.T."/>
            <person name="Goeker M."/>
            <person name="Salamov A.A."/>
            <person name="Wisecaver J.H."/>
            <person name="Long T.M."/>
            <person name="Calvey C.H."/>
            <person name="Aerts A.L."/>
            <person name="Barry K.W."/>
            <person name="Choi C."/>
            <person name="Clum A."/>
            <person name="Coughlan A.Y."/>
            <person name="Deshpande S."/>
            <person name="Douglass A.P."/>
            <person name="Hanson S.J."/>
            <person name="Klenk H.-P."/>
            <person name="LaButti K.M."/>
            <person name="Lapidus A."/>
            <person name="Lindquist E.A."/>
            <person name="Lipzen A.M."/>
            <person name="Meier-Kolthoff J.P."/>
            <person name="Ohm R.A."/>
            <person name="Otillar R.P."/>
            <person name="Pangilinan J.L."/>
            <person name="Peng Y."/>
            <person name="Rokas A."/>
            <person name="Rosa C.A."/>
            <person name="Scheuner C."/>
            <person name="Sibirny A.A."/>
            <person name="Slot J.C."/>
            <person name="Stielow J.B."/>
            <person name="Sun H."/>
            <person name="Kurtzman C.P."/>
            <person name="Blackwell M."/>
            <person name="Grigoriev I.V."/>
            <person name="Jeffries T.W."/>
        </authorList>
    </citation>
    <scope>NUCLEOTIDE SEQUENCE [LARGE SCALE GENOMIC DNA]</scope>
    <source>
        <strain evidence="2 3">DSM 6958</strain>
    </source>
</reference>
<evidence type="ECO:0008006" key="4">
    <source>
        <dbReference type="Google" id="ProtNLM"/>
    </source>
</evidence>
<dbReference type="EMBL" id="KV454406">
    <property type="protein sequence ID" value="ODQ67719.1"/>
    <property type="molecule type" value="Genomic_DNA"/>
</dbReference>
<feature type="region of interest" description="Disordered" evidence="1">
    <location>
        <begin position="169"/>
        <end position="279"/>
    </location>
</feature>
<feature type="compositionally biased region" description="Polar residues" evidence="1">
    <location>
        <begin position="65"/>
        <end position="83"/>
    </location>
</feature>
<organism evidence="2 3">
    <name type="scientific">Nadsonia fulvescens var. elongata DSM 6958</name>
    <dbReference type="NCBI Taxonomy" id="857566"/>
    <lineage>
        <taxon>Eukaryota</taxon>
        <taxon>Fungi</taxon>
        <taxon>Dikarya</taxon>
        <taxon>Ascomycota</taxon>
        <taxon>Saccharomycotina</taxon>
        <taxon>Dipodascomycetes</taxon>
        <taxon>Dipodascales</taxon>
        <taxon>Dipodascales incertae sedis</taxon>
        <taxon>Nadsonia</taxon>
    </lineage>
</organism>
<feature type="compositionally biased region" description="Basic and acidic residues" evidence="1">
    <location>
        <begin position="87"/>
        <end position="143"/>
    </location>
</feature>
<feature type="region of interest" description="Disordered" evidence="1">
    <location>
        <begin position="1"/>
        <end position="25"/>
    </location>
</feature>
<feature type="compositionally biased region" description="Basic and acidic residues" evidence="1">
    <location>
        <begin position="187"/>
        <end position="199"/>
    </location>
</feature>
<evidence type="ECO:0000256" key="1">
    <source>
        <dbReference type="SAM" id="MobiDB-lite"/>
    </source>
</evidence>
<evidence type="ECO:0000313" key="2">
    <source>
        <dbReference type="EMBL" id="ODQ67719.1"/>
    </source>
</evidence>
<gene>
    <name evidence="2" type="ORF">NADFUDRAFT_80893</name>
</gene>
<dbReference type="AlphaFoldDB" id="A0A1E3PQK2"/>
<feature type="non-terminal residue" evidence="2">
    <location>
        <position position="279"/>
    </location>
</feature>
<dbReference type="Proteomes" id="UP000095009">
    <property type="component" value="Unassembled WGS sequence"/>
</dbReference>
<proteinExistence type="predicted"/>
<keyword evidence="3" id="KW-1185">Reference proteome</keyword>
<feature type="compositionally biased region" description="Polar residues" evidence="1">
    <location>
        <begin position="9"/>
        <end position="25"/>
    </location>
</feature>
<accession>A0A1E3PQK2</accession>